<accession>A0AAD2FJ00</accession>
<feature type="compositionally biased region" description="Basic and acidic residues" evidence="1">
    <location>
        <begin position="157"/>
        <end position="181"/>
    </location>
</feature>
<dbReference type="AlphaFoldDB" id="A0AAD2FJ00"/>
<feature type="compositionally biased region" description="Acidic residues" evidence="1">
    <location>
        <begin position="250"/>
        <end position="259"/>
    </location>
</feature>
<dbReference type="EMBL" id="CAKOGP040000402">
    <property type="protein sequence ID" value="CAJ1934848.1"/>
    <property type="molecule type" value="Genomic_DNA"/>
</dbReference>
<evidence type="ECO:0000313" key="2">
    <source>
        <dbReference type="EMBL" id="CAJ1934848.1"/>
    </source>
</evidence>
<organism evidence="2 3">
    <name type="scientific">Cylindrotheca closterium</name>
    <dbReference type="NCBI Taxonomy" id="2856"/>
    <lineage>
        <taxon>Eukaryota</taxon>
        <taxon>Sar</taxon>
        <taxon>Stramenopiles</taxon>
        <taxon>Ochrophyta</taxon>
        <taxon>Bacillariophyta</taxon>
        <taxon>Bacillariophyceae</taxon>
        <taxon>Bacillariophycidae</taxon>
        <taxon>Bacillariales</taxon>
        <taxon>Bacillariaceae</taxon>
        <taxon>Cylindrotheca</taxon>
    </lineage>
</organism>
<sequence>MTTGQSKQGRRLPDNVVQACEDRFEEFTNTPGKTGAARRKRRKEIPQEIVVSLEGNWQQMKDGKELSNKEKVGRIRAKLNAMESGMQSGTAKGTVTAMLKEEFGEQLAQLVLSMMDSFGQQPPPPLWSGGVRTVVLTLNAQEQAAVGAAMESLGRRRAEESLKAERESIRQQLKDLKRPPEDAASAHQDVVGKSEEAGVNFAAVASVHNQYLELPNINEMLPLLPQKTRDQASKRLKPNPPADKAVGISDDGEKDELDPPVERTMLKPEEVEKDGLETMQNSQSGLPISARPMSPETRRGSDQLLQLRRPNFLGRTLGKAADEVEKDGFDVVGKSEEGAVNIAAVASVHNQVETWDQALKRLKPNPNPPAGRALGSEVDMDEKMDMGEIDYRRIFDEPDEEQKDIKLQLQALKCAKESNGRAMIQSGLWMDPRPMSPETRRGSDHLLQLRKLNFKERIVNAPKKKNEEHMPTLRLPRGDSFEALTIDPRSMSPELEICEKNWIELQTSETQPFSRESNVLLKNYVVLRNSLETAIPVMCPEAWDQAWKLACAKRRLQRREKMRDRNSFKSFSDELG</sequence>
<gene>
    <name evidence="2" type="ORF">CYCCA115_LOCUS4185</name>
</gene>
<feature type="region of interest" description="Disordered" evidence="1">
    <location>
        <begin position="157"/>
        <end position="189"/>
    </location>
</feature>
<evidence type="ECO:0000256" key="1">
    <source>
        <dbReference type="SAM" id="MobiDB-lite"/>
    </source>
</evidence>
<feature type="region of interest" description="Disordered" evidence="1">
    <location>
        <begin position="25"/>
        <end position="44"/>
    </location>
</feature>
<protein>
    <submittedName>
        <fullName evidence="2">Uncharacterized protein</fullName>
    </submittedName>
</protein>
<keyword evidence="3" id="KW-1185">Reference proteome</keyword>
<proteinExistence type="predicted"/>
<reference evidence="2" key="1">
    <citation type="submission" date="2023-08" db="EMBL/GenBank/DDBJ databases">
        <authorList>
            <person name="Audoor S."/>
            <person name="Bilcke G."/>
        </authorList>
    </citation>
    <scope>NUCLEOTIDE SEQUENCE</scope>
</reference>
<feature type="region of interest" description="Disordered" evidence="1">
    <location>
        <begin position="275"/>
        <end position="301"/>
    </location>
</feature>
<name>A0AAD2FJ00_9STRA</name>
<evidence type="ECO:0000313" key="3">
    <source>
        <dbReference type="Proteomes" id="UP001295423"/>
    </source>
</evidence>
<comment type="caution">
    <text evidence="2">The sequence shown here is derived from an EMBL/GenBank/DDBJ whole genome shotgun (WGS) entry which is preliminary data.</text>
</comment>
<feature type="region of interest" description="Disordered" evidence="1">
    <location>
        <begin position="230"/>
        <end position="263"/>
    </location>
</feature>
<dbReference type="Proteomes" id="UP001295423">
    <property type="component" value="Unassembled WGS sequence"/>
</dbReference>